<evidence type="ECO:0000313" key="1">
    <source>
        <dbReference type="EMBL" id="KAK3778597.1"/>
    </source>
</evidence>
<protein>
    <submittedName>
        <fullName evidence="1">Uncharacterized protein</fullName>
    </submittedName>
</protein>
<proteinExistence type="predicted"/>
<keyword evidence="2" id="KW-1185">Reference proteome</keyword>
<name>A0AAE1A0E0_9GAST</name>
<reference evidence="1" key="1">
    <citation type="journal article" date="2023" name="G3 (Bethesda)">
        <title>A reference genome for the long-term kleptoplast-retaining sea slug Elysia crispata morphotype clarki.</title>
        <authorList>
            <person name="Eastman K.E."/>
            <person name="Pendleton A.L."/>
            <person name="Shaikh M.A."/>
            <person name="Suttiyut T."/>
            <person name="Ogas R."/>
            <person name="Tomko P."/>
            <person name="Gavelis G."/>
            <person name="Widhalm J.R."/>
            <person name="Wisecaver J.H."/>
        </authorList>
    </citation>
    <scope>NUCLEOTIDE SEQUENCE</scope>
    <source>
        <strain evidence="1">ECLA1</strain>
    </source>
</reference>
<dbReference type="Proteomes" id="UP001283361">
    <property type="component" value="Unassembled WGS sequence"/>
</dbReference>
<evidence type="ECO:0000313" key="2">
    <source>
        <dbReference type="Proteomes" id="UP001283361"/>
    </source>
</evidence>
<dbReference type="AlphaFoldDB" id="A0AAE1A0E0"/>
<gene>
    <name evidence="1" type="ORF">RRG08_010894</name>
</gene>
<accession>A0AAE1A0E0</accession>
<organism evidence="1 2">
    <name type="scientific">Elysia crispata</name>
    <name type="common">lettuce slug</name>
    <dbReference type="NCBI Taxonomy" id="231223"/>
    <lineage>
        <taxon>Eukaryota</taxon>
        <taxon>Metazoa</taxon>
        <taxon>Spiralia</taxon>
        <taxon>Lophotrochozoa</taxon>
        <taxon>Mollusca</taxon>
        <taxon>Gastropoda</taxon>
        <taxon>Heterobranchia</taxon>
        <taxon>Euthyneura</taxon>
        <taxon>Panpulmonata</taxon>
        <taxon>Sacoglossa</taxon>
        <taxon>Placobranchoidea</taxon>
        <taxon>Plakobranchidae</taxon>
        <taxon>Elysia</taxon>
    </lineage>
</organism>
<comment type="caution">
    <text evidence="1">The sequence shown here is derived from an EMBL/GenBank/DDBJ whole genome shotgun (WGS) entry which is preliminary data.</text>
</comment>
<dbReference type="EMBL" id="JAWDGP010002904">
    <property type="protein sequence ID" value="KAK3778597.1"/>
    <property type="molecule type" value="Genomic_DNA"/>
</dbReference>
<sequence>MLFLTFPHTPIYSPCRGLGVPPLHYSTTPLLHRSCSAPTRPHNRAACISITVLRTHDPKQHRPEPLNRYNYSLQSTSDRRWPQKHRTRLAQFQVIARRVRITARTRHIPGSIDIV</sequence>